<dbReference type="InterPro" id="IPR015141">
    <property type="entry name" value="PLipase_A2_prok/fun"/>
</dbReference>
<dbReference type="SUPFAM" id="SSF48619">
    <property type="entry name" value="Phospholipase A2, PLA2"/>
    <property type="match status" value="1"/>
</dbReference>
<dbReference type="Proteomes" id="UP000226431">
    <property type="component" value="Unassembled WGS sequence"/>
</dbReference>
<sequence length="222" mass="26200">MRFLILASVCFAALATATGKPKKKKPVKNCIKDSNVTLDYWTAHKEPKRINPEHYFADRFMYQWFLETRVYKYPQEGNSLFLKDGGFYKPVNRFFQPEANNDSKYLSSLNWIIINKILSPIEGHEKPNKDGTNHLDRNAFRLIVDFFVFNTTMEQFQLLANSKIWKGFDWSTDACTSLPDEPFGFDFKWACIRHDFGYRNYRRLGVLTGAWRRKTDKNFSME</sequence>
<evidence type="ECO:0000256" key="1">
    <source>
        <dbReference type="SAM" id="SignalP"/>
    </source>
</evidence>
<organism evidence="2 3">
    <name type="scientific">Ophiocordyceps camponoti-rufipedis</name>
    <dbReference type="NCBI Taxonomy" id="2004952"/>
    <lineage>
        <taxon>Eukaryota</taxon>
        <taxon>Fungi</taxon>
        <taxon>Dikarya</taxon>
        <taxon>Ascomycota</taxon>
        <taxon>Pezizomycotina</taxon>
        <taxon>Sordariomycetes</taxon>
        <taxon>Hypocreomycetidae</taxon>
        <taxon>Hypocreales</taxon>
        <taxon>Ophiocordycipitaceae</taxon>
        <taxon>Ophiocordyceps</taxon>
    </lineage>
</organism>
<dbReference type="EMBL" id="NJES01000080">
    <property type="protein sequence ID" value="PHH78427.1"/>
    <property type="molecule type" value="Genomic_DNA"/>
</dbReference>
<accession>A0A2C5ZBM2</accession>
<evidence type="ECO:0008006" key="4">
    <source>
        <dbReference type="Google" id="ProtNLM"/>
    </source>
</evidence>
<reference evidence="2 3" key="1">
    <citation type="submission" date="2017-06" db="EMBL/GenBank/DDBJ databases">
        <title>Ant-infecting Ophiocordyceps genomes reveal a high diversity of potential behavioral manipulation genes and a possible major role for enterotoxins.</title>
        <authorList>
            <person name="De Bekker C."/>
            <person name="Evans H.C."/>
            <person name="Brachmann A."/>
            <person name="Hughes D.P."/>
        </authorList>
    </citation>
    <scope>NUCLEOTIDE SEQUENCE [LARGE SCALE GENOMIC DNA]</scope>
    <source>
        <strain evidence="2 3">Map16</strain>
    </source>
</reference>
<keyword evidence="3" id="KW-1185">Reference proteome</keyword>
<dbReference type="Gene3D" id="1.20.90.10">
    <property type="entry name" value="Phospholipase A2 domain"/>
    <property type="match status" value="1"/>
</dbReference>
<evidence type="ECO:0000313" key="2">
    <source>
        <dbReference type="EMBL" id="PHH78427.1"/>
    </source>
</evidence>
<feature type="chain" id="PRO_5012699690" description="Phospholipase A2" evidence="1">
    <location>
        <begin position="20"/>
        <end position="222"/>
    </location>
</feature>
<dbReference type="OrthoDB" id="5120271at2759"/>
<protein>
    <recommendedName>
        <fullName evidence="4">Phospholipase A2</fullName>
    </recommendedName>
</protein>
<dbReference type="GO" id="GO:0004623">
    <property type="term" value="F:phospholipase A2 activity"/>
    <property type="evidence" value="ECO:0007669"/>
    <property type="project" value="InterPro"/>
</dbReference>
<keyword evidence="1" id="KW-0732">Signal</keyword>
<name>A0A2C5ZBM2_9HYPO</name>
<evidence type="ECO:0000313" key="3">
    <source>
        <dbReference type="Proteomes" id="UP000226431"/>
    </source>
</evidence>
<proteinExistence type="predicted"/>
<comment type="caution">
    <text evidence="2">The sequence shown here is derived from an EMBL/GenBank/DDBJ whole genome shotgun (WGS) entry which is preliminary data.</text>
</comment>
<dbReference type="Pfam" id="PF09056">
    <property type="entry name" value="Phospholip_A2_3"/>
    <property type="match status" value="1"/>
</dbReference>
<dbReference type="GO" id="GO:0006644">
    <property type="term" value="P:phospholipid metabolic process"/>
    <property type="evidence" value="ECO:0007669"/>
    <property type="project" value="InterPro"/>
</dbReference>
<feature type="signal peptide" evidence="1">
    <location>
        <begin position="1"/>
        <end position="19"/>
    </location>
</feature>
<dbReference type="InterPro" id="IPR036444">
    <property type="entry name" value="PLipase_A2_dom_sf"/>
</dbReference>
<dbReference type="GO" id="GO:0050482">
    <property type="term" value="P:arachidonate secretion"/>
    <property type="evidence" value="ECO:0007669"/>
    <property type="project" value="InterPro"/>
</dbReference>
<gene>
    <name evidence="2" type="ORF">CDD80_6932</name>
</gene>
<dbReference type="AlphaFoldDB" id="A0A2C5ZBM2"/>